<sequence>MAFRPGNARLYRATNEITKGSAANKSMKLLHSLNCMGIIAHPHEPPSIHFPSFLHDKSSSPIISTTVSSQPHHHTKPAVIKYAKSREKGQRDPNIPTPATMKSPKANCAKTNEIKRRTAKTTIKSHLGIWVLRARVYPASVTSP</sequence>
<keyword evidence="3" id="KW-1185">Reference proteome</keyword>
<name>A0A2J6SA02_HYAVF</name>
<accession>A0A2J6SA02</accession>
<proteinExistence type="predicted"/>
<dbReference type="EMBL" id="KZ613938">
    <property type="protein sequence ID" value="PMD47586.1"/>
    <property type="molecule type" value="Genomic_DNA"/>
</dbReference>
<dbReference type="Proteomes" id="UP000235786">
    <property type="component" value="Unassembled WGS sequence"/>
</dbReference>
<dbReference type="AlphaFoldDB" id="A0A2J6SA02"/>
<evidence type="ECO:0000256" key="1">
    <source>
        <dbReference type="SAM" id="MobiDB-lite"/>
    </source>
</evidence>
<evidence type="ECO:0000313" key="2">
    <source>
        <dbReference type="EMBL" id="PMD47586.1"/>
    </source>
</evidence>
<organism evidence="2 3">
    <name type="scientific">Hyaloscypha variabilis (strain UAMH 11265 / GT02V1 / F)</name>
    <name type="common">Meliniomyces variabilis</name>
    <dbReference type="NCBI Taxonomy" id="1149755"/>
    <lineage>
        <taxon>Eukaryota</taxon>
        <taxon>Fungi</taxon>
        <taxon>Dikarya</taxon>
        <taxon>Ascomycota</taxon>
        <taxon>Pezizomycotina</taxon>
        <taxon>Leotiomycetes</taxon>
        <taxon>Helotiales</taxon>
        <taxon>Hyaloscyphaceae</taxon>
        <taxon>Hyaloscypha</taxon>
        <taxon>Hyaloscypha variabilis</taxon>
    </lineage>
</organism>
<feature type="region of interest" description="Disordered" evidence="1">
    <location>
        <begin position="82"/>
        <end position="105"/>
    </location>
</feature>
<protein>
    <submittedName>
        <fullName evidence="2">Uncharacterized protein</fullName>
    </submittedName>
</protein>
<reference evidence="2 3" key="1">
    <citation type="submission" date="2016-04" db="EMBL/GenBank/DDBJ databases">
        <title>A degradative enzymes factory behind the ericoid mycorrhizal symbiosis.</title>
        <authorList>
            <consortium name="DOE Joint Genome Institute"/>
            <person name="Martino E."/>
            <person name="Morin E."/>
            <person name="Grelet G."/>
            <person name="Kuo A."/>
            <person name="Kohler A."/>
            <person name="Daghino S."/>
            <person name="Barry K."/>
            <person name="Choi C."/>
            <person name="Cichocki N."/>
            <person name="Clum A."/>
            <person name="Copeland A."/>
            <person name="Hainaut M."/>
            <person name="Haridas S."/>
            <person name="Labutti K."/>
            <person name="Lindquist E."/>
            <person name="Lipzen A."/>
            <person name="Khouja H.-R."/>
            <person name="Murat C."/>
            <person name="Ohm R."/>
            <person name="Olson A."/>
            <person name="Spatafora J."/>
            <person name="Veneault-Fourrey C."/>
            <person name="Henrissat B."/>
            <person name="Grigoriev I."/>
            <person name="Martin F."/>
            <person name="Perotto S."/>
        </authorList>
    </citation>
    <scope>NUCLEOTIDE SEQUENCE [LARGE SCALE GENOMIC DNA]</scope>
    <source>
        <strain evidence="2 3">F</strain>
    </source>
</reference>
<evidence type="ECO:0000313" key="3">
    <source>
        <dbReference type="Proteomes" id="UP000235786"/>
    </source>
</evidence>
<gene>
    <name evidence="2" type="ORF">L207DRAFT_160723</name>
</gene>